<dbReference type="KEGG" id="aram:KAR29_05380"/>
<dbReference type="Pfam" id="PF09339">
    <property type="entry name" value="HTH_IclR"/>
    <property type="match status" value="1"/>
</dbReference>
<organism evidence="6 7">
    <name type="scientific">Aminithiophilus ramosus</name>
    <dbReference type="NCBI Taxonomy" id="3029084"/>
    <lineage>
        <taxon>Bacteria</taxon>
        <taxon>Thermotogati</taxon>
        <taxon>Synergistota</taxon>
        <taxon>Synergistia</taxon>
        <taxon>Synergistales</taxon>
        <taxon>Aminithiophilaceae</taxon>
        <taxon>Aminithiophilus</taxon>
    </lineage>
</organism>
<dbReference type="InterPro" id="IPR036390">
    <property type="entry name" value="WH_DNA-bd_sf"/>
</dbReference>
<dbReference type="InterPro" id="IPR050707">
    <property type="entry name" value="HTH_MetabolicPath_Reg"/>
</dbReference>
<dbReference type="AlphaFoldDB" id="A0A9Q7F0R1"/>
<dbReference type="SMART" id="SM00346">
    <property type="entry name" value="HTH_ICLR"/>
    <property type="match status" value="1"/>
</dbReference>
<feature type="domain" description="IclR-ED" evidence="5">
    <location>
        <begin position="68"/>
        <end position="242"/>
    </location>
</feature>
<keyword evidence="7" id="KW-1185">Reference proteome</keyword>
<evidence type="ECO:0000313" key="7">
    <source>
        <dbReference type="Proteomes" id="UP000671879"/>
    </source>
</evidence>
<dbReference type="PROSITE" id="PS51078">
    <property type="entry name" value="ICLR_ED"/>
    <property type="match status" value="1"/>
</dbReference>
<dbReference type="EMBL" id="CP072943">
    <property type="protein sequence ID" value="QTX33312.1"/>
    <property type="molecule type" value="Genomic_DNA"/>
</dbReference>
<accession>A0A9Q7F0R1</accession>
<evidence type="ECO:0000256" key="2">
    <source>
        <dbReference type="ARBA" id="ARBA00023125"/>
    </source>
</evidence>
<dbReference type="Pfam" id="PF01614">
    <property type="entry name" value="IclR_C"/>
    <property type="match status" value="1"/>
</dbReference>
<keyword evidence="3" id="KW-0804">Transcription</keyword>
<dbReference type="GO" id="GO:0045892">
    <property type="term" value="P:negative regulation of DNA-templated transcription"/>
    <property type="evidence" value="ECO:0007669"/>
    <property type="project" value="TreeGrafter"/>
</dbReference>
<feature type="domain" description="HTH iclR-type" evidence="4">
    <location>
        <begin position="5"/>
        <end position="67"/>
    </location>
</feature>
<dbReference type="Gene3D" id="3.30.450.40">
    <property type="match status" value="1"/>
</dbReference>
<evidence type="ECO:0000313" key="6">
    <source>
        <dbReference type="EMBL" id="QTX33312.1"/>
    </source>
</evidence>
<evidence type="ECO:0000256" key="1">
    <source>
        <dbReference type="ARBA" id="ARBA00023015"/>
    </source>
</evidence>
<dbReference type="PANTHER" id="PTHR30136">
    <property type="entry name" value="HELIX-TURN-HELIX TRANSCRIPTIONAL REGULATOR, ICLR FAMILY"/>
    <property type="match status" value="1"/>
</dbReference>
<name>A0A9Q7F0R1_9BACT</name>
<dbReference type="PANTHER" id="PTHR30136:SF35">
    <property type="entry name" value="HTH-TYPE TRANSCRIPTIONAL REGULATOR RV1719"/>
    <property type="match status" value="1"/>
</dbReference>
<dbReference type="RefSeq" id="WP_274374593.1">
    <property type="nucleotide sequence ID" value="NZ_CP072943.1"/>
</dbReference>
<keyword evidence="2" id="KW-0238">DNA-binding</keyword>
<dbReference type="InterPro" id="IPR014757">
    <property type="entry name" value="Tscrpt_reg_IclR_C"/>
</dbReference>
<proteinExistence type="predicted"/>
<dbReference type="Proteomes" id="UP000671879">
    <property type="component" value="Chromosome"/>
</dbReference>
<dbReference type="Gene3D" id="1.10.10.10">
    <property type="entry name" value="Winged helix-like DNA-binding domain superfamily/Winged helix DNA-binding domain"/>
    <property type="match status" value="1"/>
</dbReference>
<evidence type="ECO:0000259" key="5">
    <source>
        <dbReference type="PROSITE" id="PS51078"/>
    </source>
</evidence>
<dbReference type="GO" id="GO:0003700">
    <property type="term" value="F:DNA-binding transcription factor activity"/>
    <property type="evidence" value="ECO:0007669"/>
    <property type="project" value="TreeGrafter"/>
</dbReference>
<protein>
    <submittedName>
        <fullName evidence="6">IclR family transcriptional regulator</fullName>
    </submittedName>
</protein>
<dbReference type="SUPFAM" id="SSF46785">
    <property type="entry name" value="Winged helix' DNA-binding domain"/>
    <property type="match status" value="1"/>
</dbReference>
<dbReference type="InterPro" id="IPR036388">
    <property type="entry name" value="WH-like_DNA-bd_sf"/>
</dbReference>
<evidence type="ECO:0000259" key="4">
    <source>
        <dbReference type="PROSITE" id="PS51077"/>
    </source>
</evidence>
<sequence length="242" mass="26925">MAEKLDAVGRIVKIMELLCSAEETMTLREIESRIAVPRSTLHRLLASLEEREWVHREEGTEQFRPSVGFFLLNSRSLFYDELIRIASPEMERLVAETDKTAILSVLEGLEGRCIHAVDPAMALKFVAHRGMAVPVYAGATGKVLLAFASPALRKRIFEGGLPEGLDVENLQEALESIRRRGYAYSREEWMAHAGDISVPLFDRRGLFVAQLGLAGLASSFDGEEEKIVASLREATAKITVRL</sequence>
<dbReference type="InterPro" id="IPR029016">
    <property type="entry name" value="GAF-like_dom_sf"/>
</dbReference>
<reference evidence="7" key="1">
    <citation type="submission" date="2021-04" db="EMBL/GenBank/DDBJ databases">
        <title>A novel Synergistetes isolate from a pyrite-forming mixed culture.</title>
        <authorList>
            <person name="Bunk B."/>
            <person name="Sproer C."/>
            <person name="Spring S."/>
            <person name="Pester M."/>
        </authorList>
    </citation>
    <scope>NUCLEOTIDE SEQUENCE [LARGE SCALE GENOMIC DNA]</scope>
    <source>
        <strain evidence="7">J.5.4.2-T.3.5.2</strain>
    </source>
</reference>
<keyword evidence="1" id="KW-0805">Transcription regulation</keyword>
<dbReference type="PROSITE" id="PS51077">
    <property type="entry name" value="HTH_ICLR"/>
    <property type="match status" value="1"/>
</dbReference>
<dbReference type="SUPFAM" id="SSF55781">
    <property type="entry name" value="GAF domain-like"/>
    <property type="match status" value="1"/>
</dbReference>
<gene>
    <name evidence="6" type="ORF">KAR29_05380</name>
</gene>
<dbReference type="InterPro" id="IPR005471">
    <property type="entry name" value="Tscrpt_reg_IclR_N"/>
</dbReference>
<evidence type="ECO:0000256" key="3">
    <source>
        <dbReference type="ARBA" id="ARBA00023163"/>
    </source>
</evidence>
<dbReference type="GO" id="GO:0003677">
    <property type="term" value="F:DNA binding"/>
    <property type="evidence" value="ECO:0007669"/>
    <property type="project" value="UniProtKB-KW"/>
</dbReference>